<dbReference type="EMBL" id="CP012029">
    <property type="protein sequence ID" value="ALO24465.1"/>
    <property type="molecule type" value="Genomic_DNA"/>
</dbReference>
<evidence type="ECO:0000313" key="1">
    <source>
        <dbReference type="EMBL" id="ALO24465.1"/>
    </source>
</evidence>
<sequence length="67" mass="8111">MVHLKSESIFMENVEDQFLKRHNLKIEEAGPSENAKKSERGRILRFPKRSIWNTEKMRKLCEMLFFQ</sequence>
<reference evidence="1 2" key="1">
    <citation type="journal article" date="2015" name="PLoS Negl. Trop. Dis.">
        <title>Distribution of Plasmids in Distinct Leptospira Pathogenic Species.</title>
        <authorList>
            <person name="Wang Y."/>
            <person name="Zhuang X."/>
            <person name="Zhong Y."/>
            <person name="Zhang C."/>
            <person name="Zhang Y."/>
            <person name="Zeng L."/>
            <person name="Zhu Y."/>
            <person name="He P."/>
            <person name="Dong K."/>
            <person name="Pal U."/>
            <person name="Guo X."/>
            <person name="Qin J."/>
        </authorList>
    </citation>
    <scope>NUCLEOTIDE SEQUENCE [LARGE SCALE GENOMIC DNA]</scope>
    <source>
        <strain evidence="1 2">56604</strain>
    </source>
</reference>
<name>A0A0S2ILC3_LEPBO</name>
<dbReference type="PATRIC" id="fig|280505.15.peg.84"/>
<dbReference type="Proteomes" id="UP000058857">
    <property type="component" value="Chromosome 1"/>
</dbReference>
<evidence type="ECO:0000313" key="2">
    <source>
        <dbReference type="Proteomes" id="UP000058857"/>
    </source>
</evidence>
<protein>
    <submittedName>
        <fullName evidence="1">Uncharacterized protein</fullName>
    </submittedName>
</protein>
<proteinExistence type="predicted"/>
<organism evidence="1">
    <name type="scientific">Leptospira borgpetersenii serovar Ballum</name>
    <dbReference type="NCBI Taxonomy" id="280505"/>
    <lineage>
        <taxon>Bacteria</taxon>
        <taxon>Pseudomonadati</taxon>
        <taxon>Spirochaetota</taxon>
        <taxon>Spirochaetia</taxon>
        <taxon>Leptospirales</taxon>
        <taxon>Leptospiraceae</taxon>
        <taxon>Leptospira</taxon>
    </lineage>
</organism>
<dbReference type="AlphaFoldDB" id="A0A0S2ILC3"/>
<gene>
    <name evidence="1" type="ORF">LBBP_00091</name>
</gene>
<accession>A0A0S2ILC3</accession>